<accession>A0A564Z793</accession>
<dbReference type="EMBL" id="CABIJS010000666">
    <property type="protein sequence ID" value="VUZ54738.1"/>
    <property type="molecule type" value="Genomic_DNA"/>
</dbReference>
<dbReference type="AlphaFoldDB" id="A0A564Z793"/>
<feature type="non-terminal residue" evidence="1">
    <location>
        <position position="1"/>
    </location>
</feature>
<reference evidence="1 2" key="1">
    <citation type="submission" date="2019-07" db="EMBL/GenBank/DDBJ databases">
        <authorList>
            <person name="Jastrzebski P J."/>
            <person name="Paukszto L."/>
            <person name="Jastrzebski P J."/>
        </authorList>
    </citation>
    <scope>NUCLEOTIDE SEQUENCE [LARGE SCALE GENOMIC DNA]</scope>
    <source>
        <strain evidence="1 2">WMS-il1</strain>
    </source>
</reference>
<evidence type="ECO:0000313" key="1">
    <source>
        <dbReference type="EMBL" id="VUZ54738.1"/>
    </source>
</evidence>
<keyword evidence="2" id="KW-1185">Reference proteome</keyword>
<protein>
    <submittedName>
        <fullName evidence="1">Uncharacterized protein</fullName>
    </submittedName>
</protein>
<proteinExistence type="predicted"/>
<organism evidence="1 2">
    <name type="scientific">Hymenolepis diminuta</name>
    <name type="common">Rat tapeworm</name>
    <dbReference type="NCBI Taxonomy" id="6216"/>
    <lineage>
        <taxon>Eukaryota</taxon>
        <taxon>Metazoa</taxon>
        <taxon>Spiralia</taxon>
        <taxon>Lophotrochozoa</taxon>
        <taxon>Platyhelminthes</taxon>
        <taxon>Cestoda</taxon>
        <taxon>Eucestoda</taxon>
        <taxon>Cyclophyllidea</taxon>
        <taxon>Hymenolepididae</taxon>
        <taxon>Hymenolepis</taxon>
    </lineage>
</organism>
<sequence length="82" mass="9318">SILVILKELPTATLVQAVNDDLNWYASVRDSVKMANFTHSMKSSMPMVVLARPLSELTMPKQQSVSKSCLRDHLTNQIYRLR</sequence>
<dbReference type="Proteomes" id="UP000321570">
    <property type="component" value="Unassembled WGS sequence"/>
</dbReference>
<gene>
    <name evidence="1" type="ORF">WMSIL1_LOCUS12796</name>
</gene>
<name>A0A564Z793_HYMDI</name>
<evidence type="ECO:0000313" key="2">
    <source>
        <dbReference type="Proteomes" id="UP000321570"/>
    </source>
</evidence>